<dbReference type="InterPro" id="IPR045108">
    <property type="entry name" value="TXNDC17-like"/>
</dbReference>
<keyword evidence="3" id="KW-0472">Membrane</keyword>
<dbReference type="InterPro" id="IPR036249">
    <property type="entry name" value="Thioredoxin-like_sf"/>
</dbReference>
<dbReference type="InParanoid" id="A0A024FSX2"/>
<comment type="similarity">
    <text evidence="1">Belongs to the thioredoxin family.</text>
</comment>
<dbReference type="EMBL" id="CAIX01000067">
    <property type="protein sequence ID" value="CCI10036.1"/>
    <property type="molecule type" value="Genomic_DNA"/>
</dbReference>
<name>A0A024FSX2_9STRA</name>
<evidence type="ECO:0000313" key="6">
    <source>
        <dbReference type="Proteomes" id="UP000053237"/>
    </source>
</evidence>
<evidence type="ECO:0000313" key="5">
    <source>
        <dbReference type="EMBL" id="CCI10036.1"/>
    </source>
</evidence>
<dbReference type="Pfam" id="PF01852">
    <property type="entry name" value="START"/>
    <property type="match status" value="1"/>
</dbReference>
<dbReference type="InterPro" id="IPR023393">
    <property type="entry name" value="START-like_dom_sf"/>
</dbReference>
<dbReference type="OrthoDB" id="1295045at2759"/>
<dbReference type="GO" id="GO:0047134">
    <property type="term" value="F:protein-disulfide reductase [NAD(P)H] activity"/>
    <property type="evidence" value="ECO:0007669"/>
    <property type="project" value="InterPro"/>
</dbReference>
<feature type="domain" description="START" evidence="4">
    <location>
        <begin position="49"/>
        <end position="244"/>
    </location>
</feature>
<dbReference type="PROSITE" id="PS50848">
    <property type="entry name" value="START"/>
    <property type="match status" value="1"/>
</dbReference>
<organism evidence="5 6">
    <name type="scientific">Albugo candida</name>
    <dbReference type="NCBI Taxonomy" id="65357"/>
    <lineage>
        <taxon>Eukaryota</taxon>
        <taxon>Sar</taxon>
        <taxon>Stramenopiles</taxon>
        <taxon>Oomycota</taxon>
        <taxon>Peronosporomycetes</taxon>
        <taxon>Albuginales</taxon>
        <taxon>Albuginaceae</taxon>
        <taxon>Albugo</taxon>
    </lineage>
</organism>
<evidence type="ECO:0000256" key="2">
    <source>
        <dbReference type="SAM" id="MobiDB-lite"/>
    </source>
</evidence>
<dbReference type="InterPro" id="IPR010357">
    <property type="entry name" value="TXNDC17_dom"/>
</dbReference>
<dbReference type="Gene3D" id="3.30.530.20">
    <property type="match status" value="2"/>
</dbReference>
<dbReference type="GO" id="GO:0008289">
    <property type="term" value="F:lipid binding"/>
    <property type="evidence" value="ECO:0007669"/>
    <property type="project" value="InterPro"/>
</dbReference>
<accession>A0A024FSX2</accession>
<proteinExistence type="inferred from homology"/>
<feature type="region of interest" description="Disordered" evidence="2">
    <location>
        <begin position="982"/>
        <end position="1014"/>
    </location>
</feature>
<dbReference type="SUPFAM" id="SSF52833">
    <property type="entry name" value="Thioredoxin-like"/>
    <property type="match status" value="1"/>
</dbReference>
<dbReference type="SUPFAM" id="SSF50156">
    <property type="entry name" value="PDZ domain-like"/>
    <property type="match status" value="1"/>
</dbReference>
<dbReference type="Pfam" id="PF06110">
    <property type="entry name" value="TXD17-like_Trx"/>
    <property type="match status" value="2"/>
</dbReference>
<sequence>MTVPSRTTYFGLRNSARMAMSIEQNEKESTEKYESELTELTDFHTHAIWSRLETKLYTDKDIRLYRHLQPNETLPRYYLQASFASPAELVFNTLFDAAYFEQWKPIGVNQTRVLPRGKDDQNRESACDQLLHVTCDLPWPFMPRDYVYQRQLRHYTDNDVDSYVMVSHTVRDADIPEAKDIKRVENYKARLLLRAAGQSRCDLYVEFQDDTDCSIPDYVLSVVISITLPTFFKELKAACSNYKSYLSSLDNEAVNRIPSAVLNSSKTIATKRIEHGEGSLLIVKANKEHKDQTTRKKQQKKWNRGHSLDIHSSRPARLDHERQCTMDCLADKIEIISTDQFTVLFYEAVIGLHLTMQKGDNQISVTKCEEDTEASIYPFYLKPGCYLVSINGTLASELTFDDVLQRIRDCPRPMKLGFKNPVPSDTRPHVTPRLIKHSKTKLKCILTAKDTEEFITSLKPFELETNTGAVVQRDVFLHARSRVFKSSGKYVMVTKGFVLHKVNGCSFLRENFVDICNHLLKEVTTPRKLSFYATDAVECLHEHLKQSFFSTFSSSFTRSIPGYKRSTSTQSAAGPSSFSSSSLIHSASGHDVHIPLPSTLDGHGSSGQFYREENQQRISDELNATECLLDYSGIVITAKNFEWAWKHVQLLRIEERLFSITLLLDRMESYISSLPEDKMDSIEAVKCAMKGEKDALKQIRERTQCASRALHDFNNDEGADWQFAQTYLGVSTFWKPGDDGTIWLKMDGIIEGADIFNTLAVIREIDLYRYWAPFCSNSEILTDIGRCELLAYFCLSLPLTPRDAVLHAYGVNACYEHRCVLLLGETPDSSMISVPKMKGWNSDRIHIHGFRALIEPIEKLKTRACIVINMDPKCALPKNVINYWIKKGAGLMHYMIIKESIKIEKARREKTANEHLKRIECDPVGFYAWLQPRVHEWFELEKANRLPTPFSEKSTMIMSASQEQVKDQKLIVTHQTDPRIQSFSRAQQESSQPPGSQQLSDSEIRSSDCSSIPRVSTSTCETKYYWVAYVWDSRVWALFLLCILFSIRPGHSFWYACMVKFWFTYSCAHVRLPNFSLRTDSIIEKNLNKREPCQIDQRTLTYIAIAYDIMSSLAIWLWTSRFGSSTGMLAFIRTYSHSNMRRHPSQFAEHFFASDEINKRKQEKSRQNYRFRISFGLVSLCLFMLVYVVFLLYLHWSTLATDEKAPSLTIREEQKLEKVSKEDPSERADVPNASVSTSISIEITLPDNRASNVNKKPSTDAESLMRMEEEAQGSEMEIIPSLMDTPTIAIPVVPTKVEMSEPSTVTETPLVPRHQIMDNYDDLRTFLEKYDQDRNQKKTDTVLVLLFTCDEDDEEPSEWMAVCTQATNLINQTFEKADEKYRLVMIRVGSETEWKKGTNSYKTDFDLKLKRVPSLMRWDGNGTTSMTLWEHSLLEQATLDYVFEIADNTSDASIARALEGKKKYKLTNNYTEYRAMLEQYRTRPQSAEEHLFFVLFVSGHLENNRPWCPYCRFIEVPLHIAYHAYAPSNARLLAAEVADEYKEWKRRKSPFQAQAEVRVTAVPSLYKVTRIPTMDGFQLKFERIFVRLDRLAELRPVFQNTAM</sequence>
<feature type="compositionally biased region" description="Low complexity" evidence="2">
    <location>
        <begin position="987"/>
        <end position="1012"/>
    </location>
</feature>
<keyword evidence="3" id="KW-1133">Transmembrane helix</keyword>
<dbReference type="InterPro" id="IPR036034">
    <property type="entry name" value="PDZ_sf"/>
</dbReference>
<feature type="transmembrane region" description="Helical" evidence="3">
    <location>
        <begin position="1024"/>
        <end position="1046"/>
    </location>
</feature>
<dbReference type="PANTHER" id="PTHR12452">
    <property type="entry name" value="42-9-9 PROTEIN-RELATED"/>
    <property type="match status" value="1"/>
</dbReference>
<dbReference type="Gene3D" id="3.40.30.10">
    <property type="entry name" value="Glutaredoxin"/>
    <property type="match status" value="2"/>
</dbReference>
<gene>
    <name evidence="5" type="ORF">BN9_050960</name>
</gene>
<evidence type="ECO:0000256" key="3">
    <source>
        <dbReference type="SAM" id="Phobius"/>
    </source>
</evidence>
<keyword evidence="3" id="KW-0812">Transmembrane</keyword>
<reference evidence="5 6" key="1">
    <citation type="submission" date="2012-05" db="EMBL/GenBank/DDBJ databases">
        <title>Recombination and specialization in a pathogen metapopulation.</title>
        <authorList>
            <person name="Gardiner A."/>
            <person name="Kemen E."/>
            <person name="Schultz-Larsen T."/>
            <person name="MacLean D."/>
            <person name="Van Oosterhout C."/>
            <person name="Jones J.D.G."/>
        </authorList>
    </citation>
    <scope>NUCLEOTIDE SEQUENCE [LARGE SCALE GENOMIC DNA]</scope>
    <source>
        <strain evidence="5 6">Ac Nc2</strain>
    </source>
</reference>
<comment type="caution">
    <text evidence="5">The sequence shown here is derived from an EMBL/GenBank/DDBJ whole genome shotgun (WGS) entry which is preliminary data.</text>
</comment>
<dbReference type="SUPFAM" id="SSF55961">
    <property type="entry name" value="Bet v1-like"/>
    <property type="match status" value="2"/>
</dbReference>
<keyword evidence="6" id="KW-1185">Reference proteome</keyword>
<dbReference type="PANTHER" id="PTHR12452:SF0">
    <property type="entry name" value="THIOREDOXIN DOMAIN-CONTAINING PROTEIN 17"/>
    <property type="match status" value="1"/>
</dbReference>
<evidence type="ECO:0000259" key="4">
    <source>
        <dbReference type="PROSITE" id="PS50848"/>
    </source>
</evidence>
<protein>
    <recommendedName>
        <fullName evidence="4">START domain-containing protein</fullName>
    </recommendedName>
</protein>
<dbReference type="InterPro" id="IPR002913">
    <property type="entry name" value="START_lipid-bd_dom"/>
</dbReference>
<feature type="transmembrane region" description="Helical" evidence="3">
    <location>
        <begin position="1169"/>
        <end position="1196"/>
    </location>
</feature>
<dbReference type="Proteomes" id="UP000053237">
    <property type="component" value="Unassembled WGS sequence"/>
</dbReference>
<dbReference type="GO" id="GO:0005829">
    <property type="term" value="C:cytosol"/>
    <property type="evidence" value="ECO:0007669"/>
    <property type="project" value="TreeGrafter"/>
</dbReference>
<evidence type="ECO:0000256" key="1">
    <source>
        <dbReference type="ARBA" id="ARBA00008987"/>
    </source>
</evidence>